<organism evidence="1 2">
    <name type="scientific">Paenibacillus allorhizoplanae</name>
    <dbReference type="NCBI Taxonomy" id="2905648"/>
    <lineage>
        <taxon>Bacteria</taxon>
        <taxon>Bacillati</taxon>
        <taxon>Bacillota</taxon>
        <taxon>Bacilli</taxon>
        <taxon>Bacillales</taxon>
        <taxon>Paenibacillaceae</taxon>
        <taxon>Paenibacillus</taxon>
    </lineage>
</organism>
<dbReference type="EMBL" id="CAKMMW010000005">
    <property type="protein sequence ID" value="CAH1203001.1"/>
    <property type="molecule type" value="Genomic_DNA"/>
</dbReference>
<accession>A0ABM9C695</accession>
<dbReference type="RefSeq" id="WP_236287052.1">
    <property type="nucleotide sequence ID" value="NZ_CAKMMW010000005.1"/>
</dbReference>
<evidence type="ECO:0000313" key="1">
    <source>
        <dbReference type="EMBL" id="CAH1203001.1"/>
    </source>
</evidence>
<reference evidence="1" key="1">
    <citation type="submission" date="2022-01" db="EMBL/GenBank/DDBJ databases">
        <authorList>
            <person name="Criscuolo A."/>
        </authorList>
    </citation>
    <scope>NUCLEOTIDE SEQUENCE</scope>
    <source>
        <strain evidence="1">CIP111891</strain>
    </source>
</reference>
<gene>
    <name evidence="1" type="ORF">PAECIP111891_02196</name>
</gene>
<proteinExistence type="predicted"/>
<keyword evidence="2" id="KW-1185">Reference proteome</keyword>
<protein>
    <recommendedName>
        <fullName evidence="3">Tail fiber protein</fullName>
    </recommendedName>
</protein>
<evidence type="ECO:0008006" key="3">
    <source>
        <dbReference type="Google" id="ProtNLM"/>
    </source>
</evidence>
<sequence length="321" mass="33994">MTIDPATLSQVIDLKNKIGTNADAAGTSTLFSRLAQIANYVDQVEGYTDILETLLGLTGDTASGTGSVMARLAQLIAYTDTIETVLATLATSSALSTVNTTVNTINTNVGTKIGAAADAPGVGTLFGKIATVASFVGANTDNSSAQTLFGKIAAVDAKAAAAAAPQKSLCTNYVGTEAHQGMTLTTSFQNILSITGKGYLEFAYMFMSNNFKNNTYQIIIDGVTVLDVTLDTQSPYNVIVLDRHLWNMTDAGYYLPFNNGFSLYQNIGGTLPVPYVNAAARNQSVTQYWPDAIWFRSSIVIRAKTNTGTDSVSYGYGGAYY</sequence>
<evidence type="ECO:0000313" key="2">
    <source>
        <dbReference type="Proteomes" id="UP000838821"/>
    </source>
</evidence>
<name>A0ABM9C695_9BACL</name>
<comment type="caution">
    <text evidence="1">The sequence shown here is derived from an EMBL/GenBank/DDBJ whole genome shotgun (WGS) entry which is preliminary data.</text>
</comment>
<dbReference type="Proteomes" id="UP000838821">
    <property type="component" value="Unassembled WGS sequence"/>
</dbReference>